<organism evidence="1 2">
    <name type="scientific">Dermacentor silvarum</name>
    <name type="common">Tick</name>
    <dbReference type="NCBI Taxonomy" id="543639"/>
    <lineage>
        <taxon>Eukaryota</taxon>
        <taxon>Metazoa</taxon>
        <taxon>Ecdysozoa</taxon>
        <taxon>Arthropoda</taxon>
        <taxon>Chelicerata</taxon>
        <taxon>Arachnida</taxon>
        <taxon>Acari</taxon>
        <taxon>Parasitiformes</taxon>
        <taxon>Ixodida</taxon>
        <taxon>Ixodoidea</taxon>
        <taxon>Ixodidae</taxon>
        <taxon>Rhipicephalinae</taxon>
        <taxon>Dermacentor</taxon>
    </lineage>
</organism>
<comment type="caution">
    <text evidence="1">The sequence shown here is derived from an EMBL/GenBank/DDBJ whole genome shotgun (WGS) entry which is preliminary data.</text>
</comment>
<sequence>MPKRIRIHGGHNRFLQQNERTPCVWSRPSTAAAGVFVDFLGGTGRLFRSAKLVCYIRCPKDKSGSLGVIYPRSPYGSPTAPDRCPGLTHQRKTRPIVGAKGADTRSIATPSAQDYYLGDIGAGRTSFTTLNFTDFSAAYPTSMSGVVADPLDPDKSAFMELQGQAAPAPHQPYPLRAPGYQPPGAQGHDGPPGFQTQGPHRAPLGAYPFPGINNGPLHNSYGGHPTHPYLSSYPGGPCGPCPSPPRDDKSQLEDTLRVNGKGKKMRKPRTIYSSLQLQQLNRRFQRTQYLALPERAELAASLGLTQTQRGAFLVRDSPGAPSGGGDVRLYIPRDSPKAHTHLQS</sequence>
<evidence type="ECO:0000313" key="2">
    <source>
        <dbReference type="Proteomes" id="UP000821865"/>
    </source>
</evidence>
<gene>
    <name evidence="1" type="ORF">HPB49_024909</name>
</gene>
<keyword evidence="2" id="KW-1185">Reference proteome</keyword>
<name>A0ACB8C686_DERSI</name>
<evidence type="ECO:0000313" key="1">
    <source>
        <dbReference type="EMBL" id="KAH7934329.1"/>
    </source>
</evidence>
<dbReference type="Proteomes" id="UP000821865">
    <property type="component" value="Chromosome 9"/>
</dbReference>
<accession>A0ACB8C686</accession>
<dbReference type="EMBL" id="CM023478">
    <property type="protein sequence ID" value="KAH7934329.1"/>
    <property type="molecule type" value="Genomic_DNA"/>
</dbReference>
<reference evidence="1" key="1">
    <citation type="submission" date="2020-05" db="EMBL/GenBank/DDBJ databases">
        <title>Large-scale comparative analyses of tick genomes elucidate their genetic diversity and vector capacities.</title>
        <authorList>
            <person name="Jia N."/>
            <person name="Wang J."/>
            <person name="Shi W."/>
            <person name="Du L."/>
            <person name="Sun Y."/>
            <person name="Zhan W."/>
            <person name="Jiang J."/>
            <person name="Wang Q."/>
            <person name="Zhang B."/>
            <person name="Ji P."/>
            <person name="Sakyi L.B."/>
            <person name="Cui X."/>
            <person name="Yuan T."/>
            <person name="Jiang B."/>
            <person name="Yang W."/>
            <person name="Lam T.T.-Y."/>
            <person name="Chang Q."/>
            <person name="Ding S."/>
            <person name="Wang X."/>
            <person name="Zhu J."/>
            <person name="Ruan X."/>
            <person name="Zhao L."/>
            <person name="Wei J."/>
            <person name="Que T."/>
            <person name="Du C."/>
            <person name="Cheng J."/>
            <person name="Dai P."/>
            <person name="Han X."/>
            <person name="Huang E."/>
            <person name="Gao Y."/>
            <person name="Liu J."/>
            <person name="Shao H."/>
            <person name="Ye R."/>
            <person name="Li L."/>
            <person name="Wei W."/>
            <person name="Wang X."/>
            <person name="Wang C."/>
            <person name="Yang T."/>
            <person name="Huo Q."/>
            <person name="Li W."/>
            <person name="Guo W."/>
            <person name="Chen H."/>
            <person name="Zhou L."/>
            <person name="Ni X."/>
            <person name="Tian J."/>
            <person name="Zhou Y."/>
            <person name="Sheng Y."/>
            <person name="Liu T."/>
            <person name="Pan Y."/>
            <person name="Xia L."/>
            <person name="Li J."/>
            <person name="Zhao F."/>
            <person name="Cao W."/>
        </authorList>
    </citation>
    <scope>NUCLEOTIDE SEQUENCE</scope>
    <source>
        <strain evidence="1">Dsil-2018</strain>
    </source>
</reference>
<protein>
    <submittedName>
        <fullName evidence="1">Uncharacterized protein</fullName>
    </submittedName>
</protein>
<proteinExistence type="predicted"/>